<dbReference type="EMBL" id="WHWC01000009">
    <property type="protein sequence ID" value="KAG8376122.1"/>
    <property type="molecule type" value="Genomic_DNA"/>
</dbReference>
<evidence type="ECO:0000256" key="3">
    <source>
        <dbReference type="ARBA" id="ARBA00022833"/>
    </source>
</evidence>
<dbReference type="Pfam" id="PF04434">
    <property type="entry name" value="SWIM"/>
    <property type="match status" value="1"/>
</dbReference>
<dbReference type="SMART" id="SM00575">
    <property type="entry name" value="ZnF_PMZ"/>
    <property type="match status" value="1"/>
</dbReference>
<evidence type="ECO:0000256" key="4">
    <source>
        <dbReference type="PROSITE-ProRule" id="PRU00325"/>
    </source>
</evidence>
<reference evidence="6" key="1">
    <citation type="submission" date="2019-10" db="EMBL/GenBank/DDBJ databases">
        <authorList>
            <person name="Zhang R."/>
            <person name="Pan Y."/>
            <person name="Wang J."/>
            <person name="Ma R."/>
            <person name="Yu S."/>
        </authorList>
    </citation>
    <scope>NUCLEOTIDE SEQUENCE</scope>
    <source>
        <strain evidence="6">LA-IB0</strain>
        <tissue evidence="6">Leaf</tissue>
    </source>
</reference>
<keyword evidence="2 4" id="KW-0863">Zinc-finger</keyword>
<feature type="domain" description="SWIM-type" evidence="5">
    <location>
        <begin position="123"/>
        <end position="155"/>
    </location>
</feature>
<dbReference type="PROSITE" id="PS50966">
    <property type="entry name" value="ZF_SWIM"/>
    <property type="match status" value="1"/>
</dbReference>
<keyword evidence="7" id="KW-1185">Reference proteome</keyword>
<keyword evidence="1" id="KW-0479">Metal-binding</keyword>
<dbReference type="PANTHER" id="PTHR31973:SF187">
    <property type="entry name" value="MUTATOR TRANSPOSASE MUDRA PROTEIN"/>
    <property type="match status" value="1"/>
</dbReference>
<evidence type="ECO:0000313" key="7">
    <source>
        <dbReference type="Proteomes" id="UP000826271"/>
    </source>
</evidence>
<evidence type="ECO:0000313" key="6">
    <source>
        <dbReference type="EMBL" id="KAG8376122.1"/>
    </source>
</evidence>
<sequence>MSDKQKGLGIAIDELLPGCEHRFYVMHLYQNFKANHKGLALKNILWSTTRATRVVDFERALTEMKEKDSVAYDWRDERKKYKGELCPIIAKFLEDTKLKAMEYIAHWNGRDQFEIETSYGNRYKLHLGDMTCSCRRWDLTGIPCAHAVCGMFYCGYNPYEFVSPCYRKDTYFKSYTHLMGALDRTEMWSKSSVEPLLPPINETLPSRPKLHNRKKS</sequence>
<evidence type="ECO:0000256" key="1">
    <source>
        <dbReference type="ARBA" id="ARBA00022723"/>
    </source>
</evidence>
<accession>A0AAV6X662</accession>
<proteinExistence type="predicted"/>
<dbReference type="InterPro" id="IPR006564">
    <property type="entry name" value="Znf_PMZ"/>
</dbReference>
<comment type="caution">
    <text evidence="6">The sequence shown here is derived from an EMBL/GenBank/DDBJ whole genome shotgun (WGS) entry which is preliminary data.</text>
</comment>
<gene>
    <name evidence="6" type="ORF">BUALT_Bualt09G0030500</name>
</gene>
<dbReference type="AlphaFoldDB" id="A0AAV6X662"/>
<name>A0AAV6X662_9LAMI</name>
<evidence type="ECO:0000259" key="5">
    <source>
        <dbReference type="PROSITE" id="PS50966"/>
    </source>
</evidence>
<dbReference type="Proteomes" id="UP000826271">
    <property type="component" value="Unassembled WGS sequence"/>
</dbReference>
<dbReference type="InterPro" id="IPR007527">
    <property type="entry name" value="Znf_SWIM"/>
</dbReference>
<evidence type="ECO:0000256" key="2">
    <source>
        <dbReference type="ARBA" id="ARBA00022771"/>
    </source>
</evidence>
<dbReference type="GO" id="GO:0008270">
    <property type="term" value="F:zinc ion binding"/>
    <property type="evidence" value="ECO:0007669"/>
    <property type="project" value="UniProtKB-KW"/>
</dbReference>
<keyword evidence="3" id="KW-0862">Zinc</keyword>
<protein>
    <recommendedName>
        <fullName evidence="5">SWIM-type domain-containing protein</fullName>
    </recommendedName>
</protein>
<dbReference type="PANTHER" id="PTHR31973">
    <property type="entry name" value="POLYPROTEIN, PUTATIVE-RELATED"/>
    <property type="match status" value="1"/>
</dbReference>
<organism evidence="6 7">
    <name type="scientific">Buddleja alternifolia</name>
    <dbReference type="NCBI Taxonomy" id="168488"/>
    <lineage>
        <taxon>Eukaryota</taxon>
        <taxon>Viridiplantae</taxon>
        <taxon>Streptophyta</taxon>
        <taxon>Embryophyta</taxon>
        <taxon>Tracheophyta</taxon>
        <taxon>Spermatophyta</taxon>
        <taxon>Magnoliopsida</taxon>
        <taxon>eudicotyledons</taxon>
        <taxon>Gunneridae</taxon>
        <taxon>Pentapetalae</taxon>
        <taxon>asterids</taxon>
        <taxon>lamiids</taxon>
        <taxon>Lamiales</taxon>
        <taxon>Scrophulariaceae</taxon>
        <taxon>Buddlejeae</taxon>
        <taxon>Buddleja</taxon>
    </lineage>
</organism>